<keyword evidence="3" id="KW-1185">Reference proteome</keyword>
<feature type="compositionally biased region" description="Low complexity" evidence="1">
    <location>
        <begin position="537"/>
        <end position="555"/>
    </location>
</feature>
<accession>A0A8J4Q925</accession>
<feature type="compositionally biased region" description="Low complexity" evidence="1">
    <location>
        <begin position="144"/>
        <end position="161"/>
    </location>
</feature>
<feature type="compositionally biased region" description="Low complexity" evidence="1">
    <location>
        <begin position="211"/>
        <end position="226"/>
    </location>
</feature>
<sequence>MDNKEFPNYYKNNFKSFSSPPNNNNNNNFINNNNNNNYNFPIHSPLNISHVDPFHSNQTTPLPSLSNTPLSNYVRPNFESLDGNFNNANNNVSYSGPMRNSSCSPLVLSGNYLSRSQEIVQSPAMQSTPRSTNNSKHHPYSTGLNLFSSPPSSSPSLNSSWPENPYRSIVSPLSPNLSISSMTINTPSMSSANQHNSVVNTSSSLTPLINPSSLSPSMKTSSLTPLVLSSAPSTATLDNQEEPASPKRKSKKAGKNTKEDIVEHPLSSPPFSPEPDHILQNINAPDLECTLNYCSLCIRGTPPLLIKNPTWSHIMRVVFICLRDNTPDKEFFNLKSEVYGFMLSHWSRLCINRKRSDNWKKQIQDMLSHSKETFESGMETFRQNGYWKLRPSKIPPDIWLEEKQKVKRRSKIDDWIRNFNLIEHLFPTLVDGIFVKINYDEDSINELLDRALEYFEKLLVIMNDPDVSALLHNLTDIELESKLMALVLERFHVNMRSFFLFGRIFKQKMLLLQQHLDKNSSNFNTPDSSPDLPSHITSTTTTTTNTNTGQTNNNNMSITSILSYGGDYQTNDENYFPDGGEYQNLDDEFDEFDEEDDEPDQ</sequence>
<dbReference type="OrthoDB" id="20747at2759"/>
<feature type="compositionally biased region" description="Basic residues" evidence="1">
    <location>
        <begin position="246"/>
        <end position="255"/>
    </location>
</feature>
<proteinExistence type="predicted"/>
<feature type="compositionally biased region" description="Polar residues" evidence="1">
    <location>
        <begin position="188"/>
        <end position="210"/>
    </location>
</feature>
<dbReference type="AlphaFoldDB" id="A0A8J4Q925"/>
<dbReference type="Proteomes" id="UP000695562">
    <property type="component" value="Unassembled WGS sequence"/>
</dbReference>
<organism evidence="2 3">
    <name type="scientific">Polysphondylium violaceum</name>
    <dbReference type="NCBI Taxonomy" id="133409"/>
    <lineage>
        <taxon>Eukaryota</taxon>
        <taxon>Amoebozoa</taxon>
        <taxon>Evosea</taxon>
        <taxon>Eumycetozoa</taxon>
        <taxon>Dictyostelia</taxon>
        <taxon>Dictyosteliales</taxon>
        <taxon>Dictyosteliaceae</taxon>
        <taxon>Polysphondylium</taxon>
    </lineage>
</organism>
<reference evidence="2" key="1">
    <citation type="submission" date="2020-01" db="EMBL/GenBank/DDBJ databases">
        <title>Development of genomics and gene disruption for Polysphondylium violaceum indicates a role for the polyketide synthase stlB in stalk morphogenesis.</title>
        <authorList>
            <person name="Narita B."/>
            <person name="Kawabe Y."/>
            <person name="Kin K."/>
            <person name="Saito T."/>
            <person name="Gibbs R."/>
            <person name="Kuspa A."/>
            <person name="Muzny D."/>
            <person name="Queller D."/>
            <person name="Richards S."/>
            <person name="Strassman J."/>
            <person name="Sucgang R."/>
            <person name="Worley K."/>
            <person name="Schaap P."/>
        </authorList>
    </citation>
    <scope>NUCLEOTIDE SEQUENCE</scope>
    <source>
        <strain evidence="2">QSvi11</strain>
    </source>
</reference>
<feature type="compositionally biased region" description="Acidic residues" evidence="1">
    <location>
        <begin position="584"/>
        <end position="601"/>
    </location>
</feature>
<feature type="region of interest" description="Disordered" evidence="1">
    <location>
        <begin position="12"/>
        <end position="32"/>
    </location>
</feature>
<feature type="region of interest" description="Disordered" evidence="1">
    <location>
        <begin position="188"/>
        <end position="275"/>
    </location>
</feature>
<feature type="region of interest" description="Disordered" evidence="1">
    <location>
        <begin position="569"/>
        <end position="601"/>
    </location>
</feature>
<dbReference type="EMBL" id="AJWJ01000040">
    <property type="protein sequence ID" value="KAF2077066.1"/>
    <property type="molecule type" value="Genomic_DNA"/>
</dbReference>
<gene>
    <name evidence="2" type="ORF">CYY_001633</name>
</gene>
<feature type="region of interest" description="Disordered" evidence="1">
    <location>
        <begin position="120"/>
        <end position="161"/>
    </location>
</feature>
<evidence type="ECO:0000313" key="3">
    <source>
        <dbReference type="Proteomes" id="UP000695562"/>
    </source>
</evidence>
<protein>
    <submittedName>
        <fullName evidence="2">Uncharacterized protein</fullName>
    </submittedName>
</protein>
<feature type="compositionally biased region" description="Polar residues" evidence="1">
    <location>
        <begin position="120"/>
        <end position="134"/>
    </location>
</feature>
<evidence type="ECO:0000256" key="1">
    <source>
        <dbReference type="SAM" id="MobiDB-lite"/>
    </source>
</evidence>
<dbReference type="Gene3D" id="3.90.980.20">
    <property type="match status" value="1"/>
</dbReference>
<comment type="caution">
    <text evidence="2">The sequence shown here is derived from an EMBL/GenBank/DDBJ whole genome shotgun (WGS) entry which is preliminary data.</text>
</comment>
<evidence type="ECO:0000313" key="2">
    <source>
        <dbReference type="EMBL" id="KAF2077066.1"/>
    </source>
</evidence>
<name>A0A8J4Q925_9MYCE</name>
<feature type="region of interest" description="Disordered" evidence="1">
    <location>
        <begin position="521"/>
        <end position="555"/>
    </location>
</feature>